<gene>
    <name evidence="1" type="ORF">TVY486_0503990</name>
</gene>
<proteinExistence type="predicted"/>
<dbReference type="AlphaFoldDB" id="G0TV14"/>
<organism evidence="1">
    <name type="scientific">Trypanosoma vivax (strain Y486)</name>
    <dbReference type="NCBI Taxonomy" id="1055687"/>
    <lineage>
        <taxon>Eukaryota</taxon>
        <taxon>Discoba</taxon>
        <taxon>Euglenozoa</taxon>
        <taxon>Kinetoplastea</taxon>
        <taxon>Metakinetoplastina</taxon>
        <taxon>Trypanosomatida</taxon>
        <taxon>Trypanosomatidae</taxon>
        <taxon>Trypanosoma</taxon>
        <taxon>Duttonella</taxon>
    </lineage>
</organism>
<dbReference type="EMBL" id="HE573021">
    <property type="protein sequence ID" value="CCC48197.1"/>
    <property type="molecule type" value="Genomic_DNA"/>
</dbReference>
<name>G0TV14_TRYVY</name>
<sequence>MVRAFSPFSAAPALRPPGAALLKQVRPANRNAVAHRGLKGPPALLRRRLVFDSLGRTWPSGGKMLFARIPCAGPRFQANAVVQNASARRFVYRPWPRFAQDAPGLPVLKHPPLCVPPAPSPFSAFRGPAPSHREAMPQHTLTLPNAKLKKTSFSQSGPYSGDATALSCMSRASFAPIALLTRSLSHLHGHMAGPNGFGARPLFNTAFPPIGLNRFASRVTNNVYSAFSGDASARHPANQFVTQTGPCWLVFRILFRPAPAHATTKPSANKPLHNPRARFSRFLSESATTTSSSWP</sequence>
<reference evidence="1" key="1">
    <citation type="journal article" date="2012" name="Proc. Natl. Acad. Sci. U.S.A.">
        <title>Antigenic diversity is generated by distinct evolutionary mechanisms in African trypanosome species.</title>
        <authorList>
            <person name="Jackson A.P."/>
            <person name="Berry A."/>
            <person name="Aslett M."/>
            <person name="Allison H.C."/>
            <person name="Burton P."/>
            <person name="Vavrova-Anderson J."/>
            <person name="Brown R."/>
            <person name="Browne H."/>
            <person name="Corton N."/>
            <person name="Hauser H."/>
            <person name="Gamble J."/>
            <person name="Gilderthorp R."/>
            <person name="Marcello L."/>
            <person name="McQuillan J."/>
            <person name="Otto T.D."/>
            <person name="Quail M.A."/>
            <person name="Sanders M.J."/>
            <person name="van Tonder A."/>
            <person name="Ginger M.L."/>
            <person name="Field M.C."/>
            <person name="Barry J.D."/>
            <person name="Hertz-Fowler C."/>
            <person name="Berriman M."/>
        </authorList>
    </citation>
    <scope>NUCLEOTIDE SEQUENCE</scope>
    <source>
        <strain evidence="1">Y486</strain>
    </source>
</reference>
<protein>
    <submittedName>
        <fullName evidence="1">Uncharacterized protein</fullName>
    </submittedName>
</protein>
<evidence type="ECO:0000313" key="1">
    <source>
        <dbReference type="EMBL" id="CCC48197.1"/>
    </source>
</evidence>
<accession>G0TV14</accession>
<dbReference type="VEuPathDB" id="TriTrypDB:TvY486_0503990"/>